<dbReference type="InterPro" id="IPR013783">
    <property type="entry name" value="Ig-like_fold"/>
</dbReference>
<evidence type="ECO:0000259" key="1">
    <source>
        <dbReference type="Pfam" id="PF16403"/>
    </source>
</evidence>
<dbReference type="AlphaFoldDB" id="A0AAE0CI60"/>
<dbReference type="Gene3D" id="2.60.40.10">
    <property type="entry name" value="Immunoglobulins"/>
    <property type="match status" value="3"/>
</dbReference>
<proteinExistence type="predicted"/>
<dbReference type="Proteomes" id="UP001190700">
    <property type="component" value="Unassembled WGS sequence"/>
</dbReference>
<sequence length="844" mass="86631">MTHPACGLLGDGRVRVGPTGCDAPVIRLLGDGVRVGQQDVDDPDVTPPVITLLGDGTMAMTSDGMILMIHNILLHGDFSDPGVTGYDTKDGDLTAEVSSFGAGAVNTASVTPTDGPYVISYNLHDAAGNAADEVRRRVYVYNPCDEPEEPICDGGGCTENGLCMSVTLGDDDATVAEDTPPVITLVGQATLEVAQGEPYTKCSEASGLADVCDKGATAVDEADGILDSQILACSPDGVSYKWGNKGVQNCKVDTGVPGNYLVRYQVFNSVGLSAEASRNITVVKSCPTGEKLCSSKTTCSTGGTCMDDLGGGSTEAVEDLAPTLTLLGNNFLSSSISVKQYSSYQACAAGVVPKDGKLCEMGAEAHDEESGNITKRVLSCPPTDCLDQGCPGHEFVTKGVDGCLSTSAEVGTIFQLQFIVFDEAIPSNTATVTRLITITQPCDDGNVWCAEFVGSECSSVDCETRAMLSDDDAPAADVDPPTITLLGAASLRITYGAAEDISILPCTSDAAASESTVSCYATALDATDGDVSASIKITQVSTSTGSACPAEQAPSAVCFPGVYTYEYTAQDQALNAASTQLVVEIVEVQLLESVLVVVCTAQGPEGAAAEAAALLNASSPENAALRAGVAAMLSSSDDDAALPVTADDVTVQNSTAVLDDTATWTVELGLIVEVVQAGQSAARRRRLRGEEESSLEDRTAKLAQALTQGSSGNGSEPAALTGFLQEAAAAENVTMSTESAGLASNVSTAAGSSDVDEVAAAHAELLALLSSAADSVGQSTVTMTEVRATLLAVATRGSASMASRSTGALCPRPLSLCPRMLSVHGLTQNAGDKCYDAERRRQTL</sequence>
<dbReference type="Pfam" id="PF16403">
    <property type="entry name" value="Bact_surface_Ig-like"/>
    <property type="match status" value="1"/>
</dbReference>
<dbReference type="InterPro" id="IPR032179">
    <property type="entry name" value="Cry22Aa_Ig-like"/>
</dbReference>
<dbReference type="EMBL" id="LGRX02023812">
    <property type="protein sequence ID" value="KAK3254277.1"/>
    <property type="molecule type" value="Genomic_DNA"/>
</dbReference>
<name>A0AAE0CI60_9CHLO</name>
<gene>
    <name evidence="2" type="ORF">CYMTET_36504</name>
</gene>
<organism evidence="2 3">
    <name type="scientific">Cymbomonas tetramitiformis</name>
    <dbReference type="NCBI Taxonomy" id="36881"/>
    <lineage>
        <taxon>Eukaryota</taxon>
        <taxon>Viridiplantae</taxon>
        <taxon>Chlorophyta</taxon>
        <taxon>Pyramimonadophyceae</taxon>
        <taxon>Pyramimonadales</taxon>
        <taxon>Pyramimonadaceae</taxon>
        <taxon>Cymbomonas</taxon>
    </lineage>
</organism>
<comment type="caution">
    <text evidence="2">The sequence shown here is derived from an EMBL/GenBank/DDBJ whole genome shotgun (WGS) entry which is preliminary data.</text>
</comment>
<evidence type="ECO:0000313" key="2">
    <source>
        <dbReference type="EMBL" id="KAK3254277.1"/>
    </source>
</evidence>
<evidence type="ECO:0000313" key="3">
    <source>
        <dbReference type="Proteomes" id="UP001190700"/>
    </source>
</evidence>
<protein>
    <recommendedName>
        <fullName evidence="1">Pesticidal crystal protein Cry22Aa Ig-like domain-containing protein</fullName>
    </recommendedName>
</protein>
<keyword evidence="3" id="KW-1185">Reference proteome</keyword>
<feature type="domain" description="Pesticidal crystal protein Cry22Aa Ig-like" evidence="1">
    <location>
        <begin position="76"/>
        <end position="140"/>
    </location>
</feature>
<reference evidence="2 3" key="1">
    <citation type="journal article" date="2015" name="Genome Biol. Evol.">
        <title>Comparative Genomics of a Bacterivorous Green Alga Reveals Evolutionary Causalities and Consequences of Phago-Mixotrophic Mode of Nutrition.</title>
        <authorList>
            <person name="Burns J.A."/>
            <person name="Paasch A."/>
            <person name="Narechania A."/>
            <person name="Kim E."/>
        </authorList>
    </citation>
    <scope>NUCLEOTIDE SEQUENCE [LARGE SCALE GENOMIC DNA]</scope>
    <source>
        <strain evidence="2 3">PLY_AMNH</strain>
    </source>
</reference>
<accession>A0AAE0CI60</accession>